<dbReference type="SUPFAM" id="SSF57959">
    <property type="entry name" value="Leucine zipper domain"/>
    <property type="match status" value="1"/>
</dbReference>
<dbReference type="OrthoDB" id="2015618at2759"/>
<dbReference type="GO" id="GO:0006351">
    <property type="term" value="P:DNA-templated transcription"/>
    <property type="evidence" value="ECO:0007669"/>
    <property type="project" value="InterPro"/>
</dbReference>
<evidence type="ECO:0000256" key="5">
    <source>
        <dbReference type="ARBA" id="ARBA00023163"/>
    </source>
</evidence>
<gene>
    <name evidence="9" type="ORF">J5N97_016626</name>
</gene>
<organism evidence="9 10">
    <name type="scientific">Dioscorea zingiberensis</name>
    <dbReference type="NCBI Taxonomy" id="325984"/>
    <lineage>
        <taxon>Eukaryota</taxon>
        <taxon>Viridiplantae</taxon>
        <taxon>Streptophyta</taxon>
        <taxon>Embryophyta</taxon>
        <taxon>Tracheophyta</taxon>
        <taxon>Spermatophyta</taxon>
        <taxon>Magnoliopsida</taxon>
        <taxon>Liliopsida</taxon>
        <taxon>Dioscoreales</taxon>
        <taxon>Dioscoreaceae</taxon>
        <taxon>Dioscorea</taxon>
    </lineage>
</organism>
<name>A0A9D5CJS6_9LILI</name>
<feature type="domain" description="DOG1" evidence="8">
    <location>
        <begin position="201"/>
        <end position="418"/>
    </location>
</feature>
<evidence type="ECO:0000256" key="6">
    <source>
        <dbReference type="ARBA" id="ARBA00023242"/>
    </source>
</evidence>
<proteinExistence type="inferred from homology"/>
<evidence type="ECO:0000256" key="3">
    <source>
        <dbReference type="ARBA" id="ARBA00023015"/>
    </source>
</evidence>
<dbReference type="GO" id="GO:0043565">
    <property type="term" value="F:sequence-specific DNA binding"/>
    <property type="evidence" value="ECO:0007669"/>
    <property type="project" value="InterPro"/>
</dbReference>
<evidence type="ECO:0000313" key="10">
    <source>
        <dbReference type="Proteomes" id="UP001085076"/>
    </source>
</evidence>
<dbReference type="PANTHER" id="PTHR45693:SF46">
    <property type="entry name" value="TRANSCRIPTION FACTOR TGA2-RELATED"/>
    <property type="match status" value="1"/>
</dbReference>
<evidence type="ECO:0000313" key="9">
    <source>
        <dbReference type="EMBL" id="KAJ0974661.1"/>
    </source>
</evidence>
<comment type="caution">
    <text evidence="9">The sequence shown here is derived from an EMBL/GenBank/DDBJ whole genome shotgun (WGS) entry which is preliminary data.</text>
</comment>
<dbReference type="GO" id="GO:0003700">
    <property type="term" value="F:DNA-binding transcription factor activity"/>
    <property type="evidence" value="ECO:0007669"/>
    <property type="project" value="InterPro"/>
</dbReference>
<evidence type="ECO:0000256" key="2">
    <source>
        <dbReference type="ARBA" id="ARBA00007163"/>
    </source>
</evidence>
<dbReference type="Pfam" id="PF00170">
    <property type="entry name" value="bZIP_1"/>
    <property type="match status" value="1"/>
</dbReference>
<dbReference type="AlphaFoldDB" id="A0A9D5CJS6"/>
<sequence length="424" mass="47854">MNYQSVHPWYRLGSSCWVEDGVVSRNRAKVGAFRCRGFRRLRVQQRWWIGNRNRLTVEFSLDSGVWPKDQQPYQISLLSGHLDNLGEFAMAENSPKIDTSIDVNVDQKDQQLEQGQKAVPNTSDRSKENVKDPKTLLRLANNRESARKSRLKKKAYVEELERNKLKLSQLEKELQAAGKQGQGTSVPSSGDQPQAKSSCVALSFDIQYVRWFEELTLQINELKAAMNSDASDSDLEVIVDGVMSHYDEIFRLKGIAAKEDAFRLLSGIWQTPVERCFMWLGGFKSSEVIKFIARQLESLSAEQLGKIRDLKQFTEKAEDVLVRGVESVQQALAEILASGFTGSSGSLGNVANYMGQMAMAVGKLQTIEKFVCEADKLRQQSIHKVRRILTTRQAASALIVTYGYQSYLRTLSSFWVAQHRIDGS</sequence>
<feature type="compositionally biased region" description="Polar residues" evidence="7">
    <location>
        <begin position="182"/>
        <end position="192"/>
    </location>
</feature>
<keyword evidence="6" id="KW-0539">Nucleus</keyword>
<evidence type="ECO:0000256" key="7">
    <source>
        <dbReference type="SAM" id="MobiDB-lite"/>
    </source>
</evidence>
<dbReference type="InterPro" id="IPR004827">
    <property type="entry name" value="bZIP"/>
</dbReference>
<keyword evidence="10" id="KW-1185">Reference proteome</keyword>
<dbReference type="PROSITE" id="PS51806">
    <property type="entry name" value="DOG1"/>
    <property type="match status" value="1"/>
</dbReference>
<comment type="similarity">
    <text evidence="2">Belongs to the bZIP family.</text>
</comment>
<dbReference type="GO" id="GO:0005634">
    <property type="term" value="C:nucleus"/>
    <property type="evidence" value="ECO:0007669"/>
    <property type="project" value="UniProtKB-SubCell"/>
</dbReference>
<keyword evidence="4" id="KW-0238">DNA-binding</keyword>
<evidence type="ECO:0000256" key="4">
    <source>
        <dbReference type="ARBA" id="ARBA00023125"/>
    </source>
</evidence>
<keyword evidence="3" id="KW-0805">Transcription regulation</keyword>
<dbReference type="InterPro" id="IPR025422">
    <property type="entry name" value="TGA_domain"/>
</dbReference>
<comment type="subcellular location">
    <subcellularLocation>
        <location evidence="1">Nucleus</location>
    </subcellularLocation>
</comment>
<feature type="region of interest" description="Disordered" evidence="7">
    <location>
        <begin position="109"/>
        <end position="135"/>
    </location>
</feature>
<keyword evidence="5" id="KW-0804">Transcription</keyword>
<dbReference type="EMBL" id="JAGGNH010000004">
    <property type="protein sequence ID" value="KAJ0974661.1"/>
    <property type="molecule type" value="Genomic_DNA"/>
</dbReference>
<dbReference type="SMART" id="SM00338">
    <property type="entry name" value="BRLZ"/>
    <property type="match status" value="1"/>
</dbReference>
<dbReference type="InterPro" id="IPR046347">
    <property type="entry name" value="bZIP_sf"/>
</dbReference>
<evidence type="ECO:0000259" key="8">
    <source>
        <dbReference type="PROSITE" id="PS51806"/>
    </source>
</evidence>
<protein>
    <recommendedName>
        <fullName evidence="8">DOG1 domain-containing protein</fullName>
    </recommendedName>
</protein>
<accession>A0A9D5CJS6</accession>
<dbReference type="PANTHER" id="PTHR45693">
    <property type="entry name" value="TRANSCRIPTION FACTOR TGA9"/>
    <property type="match status" value="1"/>
</dbReference>
<reference evidence="9" key="1">
    <citation type="submission" date="2021-03" db="EMBL/GenBank/DDBJ databases">
        <authorList>
            <person name="Li Z."/>
            <person name="Yang C."/>
        </authorList>
    </citation>
    <scope>NUCLEOTIDE SEQUENCE</scope>
    <source>
        <strain evidence="9">Dzin_1.0</strain>
        <tissue evidence="9">Leaf</tissue>
    </source>
</reference>
<dbReference type="Gene3D" id="1.20.5.170">
    <property type="match status" value="1"/>
</dbReference>
<evidence type="ECO:0000256" key="1">
    <source>
        <dbReference type="ARBA" id="ARBA00004123"/>
    </source>
</evidence>
<dbReference type="Proteomes" id="UP001085076">
    <property type="component" value="Miscellaneous, Linkage group lg04"/>
</dbReference>
<feature type="region of interest" description="Disordered" evidence="7">
    <location>
        <begin position="173"/>
        <end position="192"/>
    </location>
</feature>
<feature type="compositionally biased region" description="Basic and acidic residues" evidence="7">
    <location>
        <begin position="124"/>
        <end position="135"/>
    </location>
</feature>
<dbReference type="Pfam" id="PF14144">
    <property type="entry name" value="DOG1"/>
    <property type="match status" value="1"/>
</dbReference>
<reference evidence="9" key="2">
    <citation type="journal article" date="2022" name="Hortic Res">
        <title>The genome of Dioscorea zingiberensis sheds light on the biosynthesis, origin and evolution of the medicinally important diosgenin saponins.</title>
        <authorList>
            <person name="Li Y."/>
            <person name="Tan C."/>
            <person name="Li Z."/>
            <person name="Guo J."/>
            <person name="Li S."/>
            <person name="Chen X."/>
            <person name="Wang C."/>
            <person name="Dai X."/>
            <person name="Yang H."/>
            <person name="Song W."/>
            <person name="Hou L."/>
            <person name="Xu J."/>
            <person name="Tong Z."/>
            <person name="Xu A."/>
            <person name="Yuan X."/>
            <person name="Wang W."/>
            <person name="Yang Q."/>
            <person name="Chen L."/>
            <person name="Sun Z."/>
            <person name="Wang K."/>
            <person name="Pan B."/>
            <person name="Chen J."/>
            <person name="Bao Y."/>
            <person name="Liu F."/>
            <person name="Qi X."/>
            <person name="Gang D.R."/>
            <person name="Wen J."/>
            <person name="Li J."/>
        </authorList>
    </citation>
    <scope>NUCLEOTIDE SEQUENCE</scope>
    <source>
        <strain evidence="9">Dzin_1.0</strain>
    </source>
</reference>